<dbReference type="AlphaFoldDB" id="D7LCP5"/>
<name>D7LCP5_ARALL</name>
<sequence length="215" mass="23679">MSNANEGSSSSRRRKNVNNKIDTLKGNYKEWVDLMDKIGLSSDSRTGVIRMDDDWWQLREAHVENCMKKIKELILVVVLMRMVMLITRFLKLMTKILMRMQHPKHIGSSGGSVRSSGSSVGYSSGNSLGHSSENSEYRFAKFPQFQPSPAMGQFFSSPGQGFNMPGQMVGVPYVPMMFPQGFGGYPFIALSPATQMLQTSGSPGVFNVGASSSMG</sequence>
<feature type="compositionally biased region" description="Low complexity" evidence="1">
    <location>
        <begin position="111"/>
        <end position="129"/>
    </location>
</feature>
<protein>
    <submittedName>
        <fullName evidence="3">Predicted protein</fullName>
    </submittedName>
</protein>
<evidence type="ECO:0000313" key="4">
    <source>
        <dbReference type="Proteomes" id="UP000008694"/>
    </source>
</evidence>
<dbReference type="HOGENOM" id="CLU_1284864_0_0_1"/>
<organism evidence="4">
    <name type="scientific">Arabidopsis lyrata subsp. lyrata</name>
    <name type="common">Lyre-leaved rock-cress</name>
    <dbReference type="NCBI Taxonomy" id="81972"/>
    <lineage>
        <taxon>Eukaryota</taxon>
        <taxon>Viridiplantae</taxon>
        <taxon>Streptophyta</taxon>
        <taxon>Embryophyta</taxon>
        <taxon>Tracheophyta</taxon>
        <taxon>Spermatophyta</taxon>
        <taxon>Magnoliopsida</taxon>
        <taxon>eudicotyledons</taxon>
        <taxon>Gunneridae</taxon>
        <taxon>Pentapetalae</taxon>
        <taxon>rosids</taxon>
        <taxon>malvids</taxon>
        <taxon>Brassicales</taxon>
        <taxon>Brassicaceae</taxon>
        <taxon>Camelineae</taxon>
        <taxon>Arabidopsis</taxon>
    </lineage>
</organism>
<dbReference type="Proteomes" id="UP000008694">
    <property type="component" value="Unassembled WGS sequence"/>
</dbReference>
<keyword evidence="2" id="KW-0472">Membrane</keyword>
<accession>D7LCP5</accession>
<evidence type="ECO:0000256" key="1">
    <source>
        <dbReference type="SAM" id="MobiDB-lite"/>
    </source>
</evidence>
<keyword evidence="2" id="KW-1133">Transmembrane helix</keyword>
<feature type="transmembrane region" description="Helical" evidence="2">
    <location>
        <begin position="73"/>
        <end position="90"/>
    </location>
</feature>
<keyword evidence="2" id="KW-0812">Transmembrane</keyword>
<feature type="region of interest" description="Disordered" evidence="1">
    <location>
        <begin position="105"/>
        <end position="129"/>
    </location>
</feature>
<gene>
    <name evidence="3" type="ORF">ARALYDRAFT_668042</name>
</gene>
<evidence type="ECO:0000313" key="3">
    <source>
        <dbReference type="EMBL" id="EFH57002.1"/>
    </source>
</evidence>
<reference evidence="4" key="1">
    <citation type="journal article" date="2011" name="Nat. Genet.">
        <title>The Arabidopsis lyrata genome sequence and the basis of rapid genome size change.</title>
        <authorList>
            <person name="Hu T.T."/>
            <person name="Pattyn P."/>
            <person name="Bakker E.G."/>
            <person name="Cao J."/>
            <person name="Cheng J.-F."/>
            <person name="Clark R.M."/>
            <person name="Fahlgren N."/>
            <person name="Fawcett J.A."/>
            <person name="Grimwood J."/>
            <person name="Gundlach H."/>
            <person name="Haberer G."/>
            <person name="Hollister J.D."/>
            <person name="Ossowski S."/>
            <person name="Ottilar R.P."/>
            <person name="Salamov A.A."/>
            <person name="Schneeberger K."/>
            <person name="Spannagl M."/>
            <person name="Wang X."/>
            <person name="Yang L."/>
            <person name="Nasrallah M.E."/>
            <person name="Bergelson J."/>
            <person name="Carrington J.C."/>
            <person name="Gaut B.S."/>
            <person name="Schmutz J."/>
            <person name="Mayer K.F.X."/>
            <person name="Van de Peer Y."/>
            <person name="Grigoriev I.V."/>
            <person name="Nordborg M."/>
            <person name="Weigel D."/>
            <person name="Guo Y.-L."/>
        </authorList>
    </citation>
    <scope>NUCLEOTIDE SEQUENCE [LARGE SCALE GENOMIC DNA]</scope>
    <source>
        <strain evidence="4">cv. MN47</strain>
    </source>
</reference>
<keyword evidence="4" id="KW-1185">Reference proteome</keyword>
<evidence type="ECO:0000256" key="2">
    <source>
        <dbReference type="SAM" id="Phobius"/>
    </source>
</evidence>
<dbReference type="Gramene" id="Al_scaffold_0004_761">
    <property type="protein sequence ID" value="Al_scaffold_0004_761"/>
    <property type="gene ID" value="Al_scaffold_0004_761"/>
</dbReference>
<proteinExistence type="predicted"/>
<dbReference type="EMBL" id="GL348716">
    <property type="protein sequence ID" value="EFH57002.1"/>
    <property type="molecule type" value="Genomic_DNA"/>
</dbReference>